<evidence type="ECO:0000259" key="1">
    <source>
        <dbReference type="PROSITE" id="PS51186"/>
    </source>
</evidence>
<dbReference type="STRING" id="1852522.SAMN06295960_3878"/>
<sequence>MRIQSINPIMLDFPEQFESERLLIRAPLWEDGTALNEAVHESIEELRPWMPWAQSLPSIEESESGIRQSRLEFLERKDLRLLLIDKNTGRIVGSSGLHRLDWEARRFEIGYWVRTSCAKQGYVTEAVHAITDFAIRELQANRLEIRCDERNVRSAQVATRCGFTLEGVLRKDNADCQGGLRNTMVFSKVRGVEF</sequence>
<organism evidence="2 3">
    <name type="scientific">Paenibacillus aquistagni</name>
    <dbReference type="NCBI Taxonomy" id="1852522"/>
    <lineage>
        <taxon>Bacteria</taxon>
        <taxon>Bacillati</taxon>
        <taxon>Bacillota</taxon>
        <taxon>Bacilli</taxon>
        <taxon>Bacillales</taxon>
        <taxon>Paenibacillaceae</taxon>
        <taxon>Paenibacillus</taxon>
    </lineage>
</organism>
<dbReference type="GO" id="GO:1990189">
    <property type="term" value="F:protein N-terminal-serine acetyltransferase activity"/>
    <property type="evidence" value="ECO:0007669"/>
    <property type="project" value="TreeGrafter"/>
</dbReference>
<dbReference type="RefSeq" id="WP_085497005.1">
    <property type="nucleotide sequence ID" value="NZ_FXAZ01000006.1"/>
</dbReference>
<gene>
    <name evidence="2" type="ORF">SAMN06295960_3878</name>
</gene>
<reference evidence="2 3" key="1">
    <citation type="submission" date="2017-04" db="EMBL/GenBank/DDBJ databases">
        <authorList>
            <person name="Afonso C.L."/>
            <person name="Miller P.J."/>
            <person name="Scott M.A."/>
            <person name="Spackman E."/>
            <person name="Goraichik I."/>
            <person name="Dimitrov K.M."/>
            <person name="Suarez D.L."/>
            <person name="Swayne D.E."/>
        </authorList>
    </citation>
    <scope>NUCLEOTIDE SEQUENCE [LARGE SCALE GENOMIC DNA]</scope>
    <source>
        <strain evidence="2 3">11</strain>
    </source>
</reference>
<dbReference type="SUPFAM" id="SSF55729">
    <property type="entry name" value="Acyl-CoA N-acyltransferases (Nat)"/>
    <property type="match status" value="1"/>
</dbReference>
<dbReference type="GO" id="GO:0005737">
    <property type="term" value="C:cytoplasm"/>
    <property type="evidence" value="ECO:0007669"/>
    <property type="project" value="TreeGrafter"/>
</dbReference>
<dbReference type="Gene3D" id="3.40.630.30">
    <property type="match status" value="1"/>
</dbReference>
<dbReference type="EMBL" id="FXAZ01000006">
    <property type="protein sequence ID" value="SMG55335.1"/>
    <property type="molecule type" value="Genomic_DNA"/>
</dbReference>
<dbReference type="InterPro" id="IPR051908">
    <property type="entry name" value="Ribosomal_N-acetyltransferase"/>
</dbReference>
<keyword evidence="2" id="KW-0808">Transferase</keyword>
<dbReference type="PANTHER" id="PTHR43441">
    <property type="entry name" value="RIBOSOMAL-PROTEIN-SERINE ACETYLTRANSFERASE"/>
    <property type="match status" value="1"/>
</dbReference>
<evidence type="ECO:0000313" key="3">
    <source>
        <dbReference type="Proteomes" id="UP000193834"/>
    </source>
</evidence>
<dbReference type="Pfam" id="PF13302">
    <property type="entry name" value="Acetyltransf_3"/>
    <property type="match status" value="1"/>
</dbReference>
<dbReference type="OrthoDB" id="9799321at2"/>
<dbReference type="Proteomes" id="UP000193834">
    <property type="component" value="Unassembled WGS sequence"/>
</dbReference>
<keyword evidence="3" id="KW-1185">Reference proteome</keyword>
<dbReference type="InterPro" id="IPR016181">
    <property type="entry name" value="Acyl_CoA_acyltransferase"/>
</dbReference>
<dbReference type="PANTHER" id="PTHR43441:SF3">
    <property type="entry name" value="ACETYLTRANSFERASE"/>
    <property type="match status" value="1"/>
</dbReference>
<dbReference type="GO" id="GO:0008999">
    <property type="term" value="F:protein-N-terminal-alanine acetyltransferase activity"/>
    <property type="evidence" value="ECO:0007669"/>
    <property type="project" value="TreeGrafter"/>
</dbReference>
<accession>A0A1X7LNF1</accession>
<evidence type="ECO:0000313" key="2">
    <source>
        <dbReference type="EMBL" id="SMG55335.1"/>
    </source>
</evidence>
<name>A0A1X7LNF1_9BACL</name>
<proteinExistence type="predicted"/>
<protein>
    <submittedName>
        <fullName evidence="2">Protein N-acetyltransferase, RimJ/RimL family</fullName>
    </submittedName>
</protein>
<feature type="domain" description="N-acetyltransferase" evidence="1">
    <location>
        <begin position="41"/>
        <end position="187"/>
    </location>
</feature>
<dbReference type="PROSITE" id="PS51186">
    <property type="entry name" value="GNAT"/>
    <property type="match status" value="1"/>
</dbReference>
<dbReference type="InterPro" id="IPR000182">
    <property type="entry name" value="GNAT_dom"/>
</dbReference>
<dbReference type="AlphaFoldDB" id="A0A1X7LNF1"/>